<evidence type="ECO:0000256" key="1">
    <source>
        <dbReference type="SAM" id="SignalP"/>
    </source>
</evidence>
<keyword evidence="4" id="KW-1185">Reference proteome</keyword>
<comment type="caution">
    <text evidence="3">The sequence shown here is derived from an EMBL/GenBank/DDBJ whole genome shotgun (WGS) entry which is preliminary data.</text>
</comment>
<feature type="chain" id="PRO_5042038953" description="DUF8019 domain-containing protein" evidence="1">
    <location>
        <begin position="22"/>
        <end position="375"/>
    </location>
</feature>
<reference evidence="3" key="1">
    <citation type="submission" date="2023-07" db="EMBL/GenBank/DDBJ databases">
        <authorList>
            <consortium name="AG Swart"/>
            <person name="Singh M."/>
            <person name="Singh A."/>
            <person name="Seah K."/>
            <person name="Emmerich C."/>
        </authorList>
    </citation>
    <scope>NUCLEOTIDE SEQUENCE</scope>
    <source>
        <strain evidence="3">DP1</strain>
    </source>
</reference>
<dbReference type="AlphaFoldDB" id="A0AAD1XGZ0"/>
<dbReference type="InterPro" id="IPR013320">
    <property type="entry name" value="ConA-like_dom_sf"/>
</dbReference>
<organism evidence="3 4">
    <name type="scientific">Euplotes crassus</name>
    <dbReference type="NCBI Taxonomy" id="5936"/>
    <lineage>
        <taxon>Eukaryota</taxon>
        <taxon>Sar</taxon>
        <taxon>Alveolata</taxon>
        <taxon>Ciliophora</taxon>
        <taxon>Intramacronucleata</taxon>
        <taxon>Spirotrichea</taxon>
        <taxon>Hypotrichia</taxon>
        <taxon>Euplotida</taxon>
        <taxon>Euplotidae</taxon>
        <taxon>Moneuplotes</taxon>
    </lineage>
</organism>
<dbReference type="Pfam" id="PF26058">
    <property type="entry name" value="DUF8019"/>
    <property type="match status" value="1"/>
</dbReference>
<keyword evidence="1" id="KW-0732">Signal</keyword>
<dbReference type="SUPFAM" id="SSF49899">
    <property type="entry name" value="Concanavalin A-like lectins/glucanases"/>
    <property type="match status" value="1"/>
</dbReference>
<accession>A0AAD1XGZ0</accession>
<dbReference type="PANTHER" id="PTHR42535:SF2">
    <property type="entry name" value="CHROMOSOME UNDETERMINED SCAFFOLD_146, WHOLE GENOME SHOTGUN SEQUENCE"/>
    <property type="match status" value="1"/>
</dbReference>
<evidence type="ECO:0000313" key="4">
    <source>
        <dbReference type="Proteomes" id="UP001295684"/>
    </source>
</evidence>
<evidence type="ECO:0000259" key="2">
    <source>
        <dbReference type="Pfam" id="PF26058"/>
    </source>
</evidence>
<dbReference type="InterPro" id="IPR058332">
    <property type="entry name" value="DUF8019"/>
</dbReference>
<sequence>MEFTFKYTILVFCVVIFTVLCQDDIQLLRDECLSLEGDMMLGDSISMAKESLLHDVLYDFTFNDMFMIDSNRQRQALYYSPDHLNGSETFPHGPPSPTGGKFSLQLESNSHIRIPSIQQQETMTIKFWMFLTQPSPDDSWKSLLYMQEESTRNSNLEVQLWPSENRLQIRILTSNGVETLDTVANLLPRKWYHIAITTISSKNEALIYINGYLDSSSRVLRGDHQTARQNTSYYFGSHETTRGVYAYIDHIQIFSRQLENAELLPAFSFMQSTKDLFIIHACQSCTYDETELICRSLGSNSLRIHDQETISEYAMCTLEDLYLSEGFNFARIMGWFRPYIKDDDSGTVWIRDLDELRDEQNRSRNKVGLCCRKVL</sequence>
<dbReference type="Gene3D" id="2.60.120.200">
    <property type="match status" value="1"/>
</dbReference>
<feature type="signal peptide" evidence="1">
    <location>
        <begin position="1"/>
        <end position="21"/>
    </location>
</feature>
<gene>
    <name evidence="3" type="ORF">ECRASSUSDP1_LOCUS13868</name>
</gene>
<evidence type="ECO:0000313" key="3">
    <source>
        <dbReference type="EMBL" id="CAI2372537.1"/>
    </source>
</evidence>
<protein>
    <recommendedName>
        <fullName evidence="2">DUF8019 domain-containing protein</fullName>
    </recommendedName>
</protein>
<dbReference type="EMBL" id="CAMPGE010013827">
    <property type="protein sequence ID" value="CAI2372537.1"/>
    <property type="molecule type" value="Genomic_DNA"/>
</dbReference>
<name>A0AAD1XGZ0_EUPCR</name>
<dbReference type="Proteomes" id="UP001295684">
    <property type="component" value="Unassembled WGS sequence"/>
</dbReference>
<feature type="domain" description="DUF8019" evidence="2">
    <location>
        <begin position="311"/>
        <end position="373"/>
    </location>
</feature>
<dbReference type="Pfam" id="PF13385">
    <property type="entry name" value="Laminin_G_3"/>
    <property type="match status" value="1"/>
</dbReference>
<dbReference type="PANTHER" id="PTHR42535">
    <property type="entry name" value="OOKINETE PROTEIN, PUTATIVE-RELATED"/>
    <property type="match status" value="1"/>
</dbReference>
<proteinExistence type="predicted"/>